<feature type="compositionally biased region" description="Polar residues" evidence="1">
    <location>
        <begin position="98"/>
        <end position="110"/>
    </location>
</feature>
<evidence type="ECO:0000313" key="2">
    <source>
        <dbReference type="EMBL" id="CUG92450.1"/>
    </source>
</evidence>
<dbReference type="EMBL" id="CYKH01002042">
    <property type="protein sequence ID" value="CUG92450.1"/>
    <property type="molecule type" value="Genomic_DNA"/>
</dbReference>
<proteinExistence type="predicted"/>
<feature type="compositionally biased region" description="Basic and acidic residues" evidence="1">
    <location>
        <begin position="40"/>
        <end position="57"/>
    </location>
</feature>
<protein>
    <submittedName>
        <fullName evidence="2">Uncharacterized protein</fullName>
    </submittedName>
</protein>
<organism evidence="2 3">
    <name type="scientific">Bodo saltans</name>
    <name type="common">Flagellated protozoan</name>
    <dbReference type="NCBI Taxonomy" id="75058"/>
    <lineage>
        <taxon>Eukaryota</taxon>
        <taxon>Discoba</taxon>
        <taxon>Euglenozoa</taxon>
        <taxon>Kinetoplastea</taxon>
        <taxon>Metakinetoplastina</taxon>
        <taxon>Eubodonida</taxon>
        <taxon>Bodonidae</taxon>
        <taxon>Bodo</taxon>
    </lineage>
</organism>
<feature type="compositionally biased region" description="Low complexity" evidence="1">
    <location>
        <begin position="74"/>
        <end position="97"/>
    </location>
</feature>
<gene>
    <name evidence="2" type="ORF">BSAL_37360</name>
</gene>
<keyword evidence="3" id="KW-1185">Reference proteome</keyword>
<reference evidence="3" key="1">
    <citation type="submission" date="2015-09" db="EMBL/GenBank/DDBJ databases">
        <authorList>
            <consortium name="Pathogen Informatics"/>
        </authorList>
    </citation>
    <scope>NUCLEOTIDE SEQUENCE [LARGE SCALE GENOMIC DNA]</scope>
    <source>
        <strain evidence="3">Lake Konstanz</strain>
    </source>
</reference>
<dbReference type="AlphaFoldDB" id="A0A0S4JSR9"/>
<name>A0A0S4JSR9_BODSA</name>
<sequence>MDTSTRSSCSSALSNAVANDAAQELRRIQALLASRGVQQRKHEEAREVTSTRRDLSPPRHSTPQRLRPAVVPPRQTTASSRRAAASASTSVLSGASSNQRPRTASANNARRLQVKIQATLRSSKEMQALLSRQYDLLEEANRQLKTISLQQERQRL</sequence>
<dbReference type="VEuPathDB" id="TriTrypDB:BSAL_37360"/>
<evidence type="ECO:0000313" key="3">
    <source>
        <dbReference type="Proteomes" id="UP000051952"/>
    </source>
</evidence>
<feature type="region of interest" description="Disordered" evidence="1">
    <location>
        <begin position="32"/>
        <end position="110"/>
    </location>
</feature>
<evidence type="ECO:0000256" key="1">
    <source>
        <dbReference type="SAM" id="MobiDB-lite"/>
    </source>
</evidence>
<accession>A0A0S4JSR9</accession>
<dbReference type="Proteomes" id="UP000051952">
    <property type="component" value="Unassembled WGS sequence"/>
</dbReference>